<comment type="caution">
    <text evidence="2">The sequence shown here is derived from an EMBL/GenBank/DDBJ whole genome shotgun (WGS) entry which is preliminary data.</text>
</comment>
<protein>
    <recommendedName>
        <fullName evidence="4">Type III secretion protein D</fullName>
    </recommendedName>
</protein>
<organism evidence="2 3">
    <name type="scientific">Piscinibacter terrae</name>
    <dbReference type="NCBI Taxonomy" id="2496871"/>
    <lineage>
        <taxon>Bacteria</taxon>
        <taxon>Pseudomonadati</taxon>
        <taxon>Pseudomonadota</taxon>
        <taxon>Betaproteobacteria</taxon>
        <taxon>Burkholderiales</taxon>
        <taxon>Sphaerotilaceae</taxon>
        <taxon>Piscinibacter</taxon>
    </lineage>
</organism>
<dbReference type="Proteomes" id="UP000267464">
    <property type="component" value="Unassembled WGS sequence"/>
</dbReference>
<gene>
    <name evidence="2" type="ORF">DZC73_20850</name>
</gene>
<evidence type="ECO:0008006" key="4">
    <source>
        <dbReference type="Google" id="ProtNLM"/>
    </source>
</evidence>
<evidence type="ECO:0000313" key="3">
    <source>
        <dbReference type="Proteomes" id="UP000267464"/>
    </source>
</evidence>
<name>A0A3N7JNM8_9BURK</name>
<keyword evidence="1" id="KW-1133">Transmembrane helix</keyword>
<evidence type="ECO:0000256" key="1">
    <source>
        <dbReference type="SAM" id="Phobius"/>
    </source>
</evidence>
<reference evidence="2 3" key="1">
    <citation type="submission" date="2018-08" db="EMBL/GenBank/DDBJ databases">
        <authorList>
            <person name="Khan S.A."/>
            <person name="Jeon C.O."/>
            <person name="Chun B.H."/>
            <person name="Jeong S.E."/>
        </authorList>
    </citation>
    <scope>NUCLEOTIDE SEQUENCE [LARGE SCALE GENOMIC DNA]</scope>
    <source>
        <strain evidence="2 3">S-16</strain>
    </source>
</reference>
<dbReference type="AlphaFoldDB" id="A0A3N7JNM8"/>
<evidence type="ECO:0000313" key="2">
    <source>
        <dbReference type="EMBL" id="RQP22749.1"/>
    </source>
</evidence>
<keyword evidence="1" id="KW-0472">Membrane</keyword>
<reference evidence="2 3" key="2">
    <citation type="submission" date="2018-12" db="EMBL/GenBank/DDBJ databases">
        <title>Rhizobacter gummiphilus sp. nov., a rubber-degrading bacterium isolated from the soil of a botanical garden in Japan.</title>
        <authorList>
            <person name="Shunsuke S.S."/>
        </authorList>
    </citation>
    <scope>NUCLEOTIDE SEQUENCE [LARGE SCALE GENOMIC DNA]</scope>
    <source>
        <strain evidence="2 3">S-16</strain>
    </source>
</reference>
<keyword evidence="1" id="KW-0812">Transmembrane</keyword>
<accession>A0A3N7JNM8</accession>
<sequence>MAPGTHLIGAHHGCDVTITDWTFAPLHVDVGDASVTCRWPQGTAHGDSRPAGDEAAPDVERRIVLDDFEPREFDGIVLCFGPTHREWPSDVRLLSQVFAPASKRAARWARKRMPNRLFPIGIGAAMLTAALVGWVQFDAKSSAPPLPTINESRQRMQQALDRVAVGHFSARVEQHAIVVNGMADTQEQASAGLAAITATRGPYMALPRYAVASDIAETIRGTTGLTNAHVTHAGGGVFNVVAEVTDERAARAALDRMSADLAPAVKQITASLEKIYPKDPLGPILSSSQQDGLSVVQTRDGVKHLVMLDTRSEEHDEHDGGIAAIAVPVITPALKGKTR</sequence>
<proteinExistence type="predicted"/>
<keyword evidence="3" id="KW-1185">Reference proteome</keyword>
<dbReference type="EMBL" id="QUSW01000006">
    <property type="protein sequence ID" value="RQP22749.1"/>
    <property type="molecule type" value="Genomic_DNA"/>
</dbReference>
<feature type="transmembrane region" description="Helical" evidence="1">
    <location>
        <begin position="117"/>
        <end position="137"/>
    </location>
</feature>